<dbReference type="Proteomes" id="UP000295181">
    <property type="component" value="Unassembled WGS sequence"/>
</dbReference>
<sequence>MAHKKTNLITLKQIDTFINPSANDLGQSDDKPLKKLPKTLKPLKKLNNQVASQAIIQNLLKSNYFWSAQTTILGPVSAYLDSLVDSQNKDILKQLTPQNIKLINMCQIINQLQTNGENGLLSGDQFFMPVTEKSLTKLHSTTGVYDLLTDPKSRLYFSTKYFRKDIINKRPVVTSNYLPQKHAGEYTAMDEDFSFAPHNENDPLQTITQDEQKKLHNQDIDSQLDNINNIHSVKVIGNPLETGQLLHLSLFDEPELKDRFKGLGFGTVGKLKRDIFWAIQNGFEVKLDGDDYLAISNLNWNDLKRNLISENYYSCLLNSILSIGLLKLLRVKILHEDLVKIISAGAMTTAKYLDHQGMTMISPMWAKKLYGLTEDLRFLDEIGYRTLSAYDADDDVEFGSDLDEVICELPKFLSELYDICD</sequence>
<dbReference type="GeneID" id="72461017"/>
<comment type="caution">
    <text evidence="1">The sequence shown here is derived from an EMBL/GenBank/DDBJ whole genome shotgun (WGS) entry which is preliminary data.</text>
</comment>
<organism evidence="1 2">
    <name type="scientific">Lentilactobacillus buchneri DSM 20057</name>
    <dbReference type="NCBI Taxonomy" id="1423728"/>
    <lineage>
        <taxon>Bacteria</taxon>
        <taxon>Bacillati</taxon>
        <taxon>Bacillota</taxon>
        <taxon>Bacilli</taxon>
        <taxon>Lactobacillales</taxon>
        <taxon>Lactobacillaceae</taxon>
        <taxon>Lentilactobacillus</taxon>
    </lineage>
</organism>
<dbReference type="EMBL" id="PUFP01000075">
    <property type="protein sequence ID" value="TDG73990.1"/>
    <property type="molecule type" value="Genomic_DNA"/>
</dbReference>
<evidence type="ECO:0000313" key="1">
    <source>
        <dbReference type="EMBL" id="TDG73990.1"/>
    </source>
</evidence>
<proteinExistence type="predicted"/>
<reference evidence="1 2" key="1">
    <citation type="journal article" date="2019" name="Appl. Microbiol. Biotechnol.">
        <title>Uncovering carbohydrate metabolism through a genotype-phenotype association study of 56 lactic acid bacteria genomes.</title>
        <authorList>
            <person name="Buron-Moles G."/>
            <person name="Chailyan A."/>
            <person name="Dolejs I."/>
            <person name="Forster J."/>
            <person name="Miks M.H."/>
        </authorList>
    </citation>
    <scope>NUCLEOTIDE SEQUENCE [LARGE SCALE GENOMIC DNA]</scope>
    <source>
        <strain evidence="1 2">ATCC 4005</strain>
    </source>
</reference>
<dbReference type="RefSeq" id="WP_013726929.1">
    <property type="nucleotide sequence ID" value="NZ_AZDM01000003.1"/>
</dbReference>
<protein>
    <submittedName>
        <fullName evidence="1">Uncharacterized protein</fullName>
    </submittedName>
</protein>
<accession>A0A4R5NIB7</accession>
<gene>
    <name evidence="1" type="ORF">C5L32_001343</name>
</gene>
<evidence type="ECO:0000313" key="2">
    <source>
        <dbReference type="Proteomes" id="UP000295181"/>
    </source>
</evidence>
<name>A0A4R5NIB7_LENBU</name>
<dbReference type="AlphaFoldDB" id="A0A4R5NIB7"/>